<dbReference type="GO" id="GO:0006508">
    <property type="term" value="P:proteolysis"/>
    <property type="evidence" value="ECO:0007669"/>
    <property type="project" value="InterPro"/>
</dbReference>
<dbReference type="OrthoDB" id="405841at2759"/>
<reference evidence="4" key="1">
    <citation type="submission" date="2022-10" db="EMBL/GenBank/DDBJ databases">
        <authorList>
            <person name="Chen Y."/>
            <person name="Dougan E. K."/>
            <person name="Chan C."/>
            <person name="Rhodes N."/>
            <person name="Thang M."/>
        </authorList>
    </citation>
    <scope>NUCLEOTIDE SEQUENCE</scope>
</reference>
<dbReference type="GO" id="GO:0005576">
    <property type="term" value="C:extracellular region"/>
    <property type="evidence" value="ECO:0007669"/>
    <property type="project" value="InterPro"/>
</dbReference>
<organism evidence="4">
    <name type="scientific">Cladocopium goreaui</name>
    <dbReference type="NCBI Taxonomy" id="2562237"/>
    <lineage>
        <taxon>Eukaryota</taxon>
        <taxon>Sar</taxon>
        <taxon>Alveolata</taxon>
        <taxon>Dinophyceae</taxon>
        <taxon>Suessiales</taxon>
        <taxon>Symbiodiniaceae</taxon>
        <taxon>Cladocopium</taxon>
    </lineage>
</organism>
<evidence type="ECO:0000313" key="4">
    <source>
        <dbReference type="EMBL" id="CAI3999379.1"/>
    </source>
</evidence>
<evidence type="ECO:0000256" key="2">
    <source>
        <dbReference type="ARBA" id="ARBA00023157"/>
    </source>
</evidence>
<proteinExistence type="predicted"/>
<evidence type="ECO:0000259" key="3">
    <source>
        <dbReference type="SMART" id="SM00223"/>
    </source>
</evidence>
<name>A0A9P1G397_9DINO</name>
<dbReference type="EMBL" id="CAMXCT010002622">
    <property type="protein sequence ID" value="CAI3999379.1"/>
    <property type="molecule type" value="Genomic_DNA"/>
</dbReference>
<keyword evidence="6" id="KW-1185">Reference proteome</keyword>
<dbReference type="EMBL" id="CAMXCT030002622">
    <property type="protein sequence ID" value="CAL4786691.1"/>
    <property type="molecule type" value="Genomic_DNA"/>
</dbReference>
<dbReference type="EMBL" id="CAMXCT020002622">
    <property type="protein sequence ID" value="CAL1152754.1"/>
    <property type="molecule type" value="Genomic_DNA"/>
</dbReference>
<protein>
    <recommendedName>
        <fullName evidence="3">Apple domain-containing protein</fullName>
    </recommendedName>
</protein>
<evidence type="ECO:0000313" key="5">
    <source>
        <dbReference type="EMBL" id="CAL4786691.1"/>
    </source>
</evidence>
<evidence type="ECO:0000256" key="1">
    <source>
        <dbReference type="ARBA" id="ARBA00022737"/>
    </source>
</evidence>
<comment type="caution">
    <text evidence="4">The sequence shown here is derived from an EMBL/GenBank/DDBJ whole genome shotgun (WGS) entry which is preliminary data.</text>
</comment>
<dbReference type="SMART" id="SM00223">
    <property type="entry name" value="APPLE"/>
    <property type="match status" value="1"/>
</dbReference>
<keyword evidence="2" id="KW-1015">Disulfide bond</keyword>
<evidence type="ECO:0000313" key="6">
    <source>
        <dbReference type="Proteomes" id="UP001152797"/>
    </source>
</evidence>
<gene>
    <name evidence="4" type="ORF">C1SCF055_LOCUS25580</name>
</gene>
<dbReference type="InterPro" id="IPR000177">
    <property type="entry name" value="Apple"/>
</dbReference>
<dbReference type="SUPFAM" id="SSF57414">
    <property type="entry name" value="Hairpin loop containing domain-like"/>
    <property type="match status" value="1"/>
</dbReference>
<dbReference type="Proteomes" id="UP001152797">
    <property type="component" value="Unassembled WGS sequence"/>
</dbReference>
<feature type="non-terminal residue" evidence="4">
    <location>
        <position position="1790"/>
    </location>
</feature>
<sequence>FLCLLLALQAAAKLPCSEQGIFYKDPEVLGAAPNGAWVLDAPQCRSSCVASPTCVFFSFVPSNLPGAGECWLLGQKAKAEKREGVISGRKVCSKEIDEVIHKCHSKHECPSHWSSGLGGFLCLKGDALGACRQAAHGIGIVDTKEAIAEQALQDESKKDHQQLERGFAQVHPCASDTNHKCPRAWEHEATGGYFCHSHSGCRPADHGPFPSEECEAQCSIGKVDVAGGGDVAVPFNCQKVNSKDWSDHKKRWCCANSDGPCEEKDNSASTIGRCHTDLKTSCPHDWYQPHSGEGGFYCHESSGCRAALDGPFPLESCKEQCYIGRVAREGWIPKPVYWDCHLHLQTWHSVWSKETRMTDCVFGLEGRGAKTPRRKPHGTFIWTETPKLGQFGEKQPTNKPGFDTSKFRTELFRRQLSVPVGVFEPMSCAVPGKPWCSRADQNPGAQLSTSVSKDTLRTGLEAVEPCQHAKSHCPKEWSTGDSSGYFCHSDKGCRPADQGPFPVEDCKAQCSIGSVYVPGGGDVAVPYDCLLHVERWKSHWSNEKKRWCCEHSEEGQVACGAEESSVSSGSLRICPKHLKTSCPDAWHDPISDEGGFYCHGEGATQGGCREKTHGPFPLEDCKEQCYIGNVRISGFLPKPVLWDCQRHLDHWESSWSKEKQLWCCTHDRYAREVCGHISVSHKLVTSCDAKTAGGIPCAPLMTSKWEAGRSRAICNGSEGTPVRISIDVTHVHQTFPDVSHLDEKEDMHWRPQGVVEGIDTAINCSKKEQNMTQTKKQWCCQVSPNCTVNVTEFDCLAGLSQWETDWSLEKKVWCWTSGGHHDLFDCADGVENADNGWSTDKQDWCCRNKQLGCAPYFDCDNGLETWETSWNLTKKKWCWDHEQKGYLHPYRCEGTFADQEKWPSAKQDWCCQHMHKGCMGNYDCKENYDTWQVQWTAEKKHYCCEKEGKGCYDCNAGLANWDRGWSDKKKAYCCKEEKKACYSCLDVSGMSKWSTEQKGYCCSTQNVACHNCTGDVRLFLGDKREWCCKNEGRCPPELTLSSTSSTTNCPDAIDSDDPAYCNTPIGTWPEEKGEFCCKHFKRGCPDKKFDCDEDLKNHEWAWSEKKKEWCCDEEKKGCPPPINCHTSPTSWTLKKRHYCCTMHHIGCDLYHCRDGTSPHTWSAERQHWCCMHEDIGCPVEKKPLYPYDCLRDVSRWRERWHHAKKEYCCKKIDIGCEDHGPGPEGGGSLGGCSATCNWDSQSFTCAERIKYAASHRFANQQHACVAAHHLVAGECDHCGQCTVEMSGCYVFWHGETHHQITKHIETTVVHGVSQFDCNVDFTEWEIKWDARKKELCCQREKKACARYQCDLDLVNFKLHWGTPKKVWCCEHEHLGCEPGLQWFDCTEQAEHWEHVWKPEKKTWCCAHEQKGCPGWKWHPPIPVASSMPEGVVHVTHTTYTTHHVHHGGHWDVGFGNSWHHGGEWHQGHHPAVEEHTTHHTEHHEFHTEQKDLGQRFHCHAALTNWEDAWSPAKKTWCWKHYKLGYRLAYNCHIGEASSWSDAKNNWCCSQMNVCHTHQRHFRFDCNAALGNWEKAWSPSKKTWCWENEQKGGPPAAPTAAPAVPAVPEVSGENAWGAGGMIPEGFGIPEGFRGDLGSRSSHHGHLFDCQAALGNWENAWSMAKKGWCWRREKKGGPELFNCYTDVLGWTEKKKSWSRAKGTMSFTLQYHIWSIPAALSHVGRYPHGFLVHIEADCVALGHRLKMTMILCRRPKSSERIKMHLVPKLAIFICATSQTQFSSWGITASSLIR</sequence>
<reference evidence="5 6" key="2">
    <citation type="submission" date="2024-05" db="EMBL/GenBank/DDBJ databases">
        <authorList>
            <person name="Chen Y."/>
            <person name="Shah S."/>
            <person name="Dougan E. K."/>
            <person name="Thang M."/>
            <person name="Chan C."/>
        </authorList>
    </citation>
    <scope>NUCLEOTIDE SEQUENCE [LARGE SCALE GENOMIC DNA]</scope>
</reference>
<feature type="domain" description="Apple" evidence="3">
    <location>
        <begin position="16"/>
        <end position="92"/>
    </location>
</feature>
<keyword evidence="1" id="KW-0677">Repeat</keyword>
<accession>A0A9P1G397</accession>